<dbReference type="PANTHER" id="PTHR23517:SF13">
    <property type="entry name" value="MAJOR FACILITATOR SUPERFAMILY MFS_1"/>
    <property type="match status" value="1"/>
</dbReference>
<dbReference type="Gene3D" id="1.20.1250.20">
    <property type="entry name" value="MFS general substrate transporter like domains"/>
    <property type="match status" value="1"/>
</dbReference>
<keyword evidence="2" id="KW-0813">Transport</keyword>
<dbReference type="GO" id="GO:0022857">
    <property type="term" value="F:transmembrane transporter activity"/>
    <property type="evidence" value="ECO:0007669"/>
    <property type="project" value="InterPro"/>
</dbReference>
<dbReference type="RefSeq" id="WP_115921947.1">
    <property type="nucleotide sequence ID" value="NZ_QTUA01000001.1"/>
</dbReference>
<dbReference type="InterPro" id="IPR036259">
    <property type="entry name" value="MFS_trans_sf"/>
</dbReference>
<gene>
    <name evidence="9" type="ORF">DFJ65_0851</name>
</gene>
<dbReference type="InterPro" id="IPR005829">
    <property type="entry name" value="Sugar_transporter_CS"/>
</dbReference>
<feature type="transmembrane region" description="Helical" evidence="7">
    <location>
        <begin position="71"/>
        <end position="89"/>
    </location>
</feature>
<dbReference type="AlphaFoldDB" id="A0A3D9UPD6"/>
<dbReference type="GO" id="GO:0005886">
    <property type="term" value="C:plasma membrane"/>
    <property type="evidence" value="ECO:0007669"/>
    <property type="project" value="UniProtKB-SubCell"/>
</dbReference>
<evidence type="ECO:0000313" key="9">
    <source>
        <dbReference type="EMBL" id="REF29870.1"/>
    </source>
</evidence>
<feature type="transmembrane region" description="Helical" evidence="7">
    <location>
        <begin position="95"/>
        <end position="119"/>
    </location>
</feature>
<feature type="transmembrane region" description="Helical" evidence="7">
    <location>
        <begin position="9"/>
        <end position="30"/>
    </location>
</feature>
<dbReference type="OrthoDB" id="5242249at2"/>
<feature type="transmembrane region" description="Helical" evidence="7">
    <location>
        <begin position="271"/>
        <end position="291"/>
    </location>
</feature>
<evidence type="ECO:0000256" key="4">
    <source>
        <dbReference type="ARBA" id="ARBA00022692"/>
    </source>
</evidence>
<feature type="transmembrane region" description="Helical" evidence="7">
    <location>
        <begin position="329"/>
        <end position="350"/>
    </location>
</feature>
<organism evidence="9 10">
    <name type="scientific">Calidifontibacter indicus</name>
    <dbReference type="NCBI Taxonomy" id="419650"/>
    <lineage>
        <taxon>Bacteria</taxon>
        <taxon>Bacillati</taxon>
        <taxon>Actinomycetota</taxon>
        <taxon>Actinomycetes</taxon>
        <taxon>Micrococcales</taxon>
        <taxon>Dermacoccaceae</taxon>
        <taxon>Calidifontibacter</taxon>
    </lineage>
</organism>
<feature type="transmembrane region" description="Helical" evidence="7">
    <location>
        <begin position="131"/>
        <end position="152"/>
    </location>
</feature>
<feature type="transmembrane region" description="Helical" evidence="7">
    <location>
        <begin position="356"/>
        <end position="375"/>
    </location>
</feature>
<evidence type="ECO:0000256" key="6">
    <source>
        <dbReference type="ARBA" id="ARBA00023136"/>
    </source>
</evidence>
<dbReference type="EMBL" id="QTUA01000001">
    <property type="protein sequence ID" value="REF29870.1"/>
    <property type="molecule type" value="Genomic_DNA"/>
</dbReference>
<dbReference type="Proteomes" id="UP000256253">
    <property type="component" value="Unassembled WGS sequence"/>
</dbReference>
<evidence type="ECO:0000259" key="8">
    <source>
        <dbReference type="PROSITE" id="PS50850"/>
    </source>
</evidence>
<dbReference type="PROSITE" id="PS00216">
    <property type="entry name" value="SUGAR_TRANSPORT_1"/>
    <property type="match status" value="1"/>
</dbReference>
<dbReference type="InterPro" id="IPR050171">
    <property type="entry name" value="MFS_Transporters"/>
</dbReference>
<evidence type="ECO:0000256" key="7">
    <source>
        <dbReference type="SAM" id="Phobius"/>
    </source>
</evidence>
<keyword evidence="3" id="KW-1003">Cell membrane</keyword>
<dbReference type="PANTHER" id="PTHR23517">
    <property type="entry name" value="RESISTANCE PROTEIN MDTM, PUTATIVE-RELATED-RELATED"/>
    <property type="match status" value="1"/>
</dbReference>
<dbReference type="SUPFAM" id="SSF103473">
    <property type="entry name" value="MFS general substrate transporter"/>
    <property type="match status" value="1"/>
</dbReference>
<dbReference type="InterPro" id="IPR020846">
    <property type="entry name" value="MFS_dom"/>
</dbReference>
<evidence type="ECO:0000256" key="1">
    <source>
        <dbReference type="ARBA" id="ARBA00004651"/>
    </source>
</evidence>
<dbReference type="Pfam" id="PF07690">
    <property type="entry name" value="MFS_1"/>
    <property type="match status" value="1"/>
</dbReference>
<accession>A0A3D9UPD6</accession>
<feature type="domain" description="Major facilitator superfamily (MFS) profile" evidence="8">
    <location>
        <begin position="1"/>
        <end position="379"/>
    </location>
</feature>
<comment type="caution">
    <text evidence="9">The sequence shown here is derived from an EMBL/GenBank/DDBJ whole genome shotgun (WGS) entry which is preliminary data.</text>
</comment>
<keyword evidence="4 7" id="KW-0812">Transmembrane</keyword>
<proteinExistence type="predicted"/>
<evidence type="ECO:0000313" key="10">
    <source>
        <dbReference type="Proteomes" id="UP000256253"/>
    </source>
</evidence>
<feature type="transmembrane region" description="Helical" evidence="7">
    <location>
        <begin position="235"/>
        <end position="259"/>
    </location>
</feature>
<dbReference type="InterPro" id="IPR011701">
    <property type="entry name" value="MFS"/>
</dbReference>
<evidence type="ECO:0000256" key="2">
    <source>
        <dbReference type="ARBA" id="ARBA00022448"/>
    </source>
</evidence>
<feature type="transmembrane region" description="Helical" evidence="7">
    <location>
        <begin position="36"/>
        <end position="59"/>
    </location>
</feature>
<dbReference type="PROSITE" id="PS50850">
    <property type="entry name" value="MFS"/>
    <property type="match status" value="1"/>
</dbReference>
<reference evidence="9 10" key="1">
    <citation type="submission" date="2018-08" db="EMBL/GenBank/DDBJ databases">
        <title>Sequencing the genomes of 1000 actinobacteria strains.</title>
        <authorList>
            <person name="Klenk H.-P."/>
        </authorList>
    </citation>
    <scope>NUCLEOTIDE SEQUENCE [LARGE SCALE GENOMIC DNA]</scope>
    <source>
        <strain evidence="9 10">DSM 22967</strain>
    </source>
</reference>
<feature type="transmembrane region" description="Helical" evidence="7">
    <location>
        <begin position="206"/>
        <end position="223"/>
    </location>
</feature>
<keyword evidence="5 7" id="KW-1133">Transmembrane helix</keyword>
<evidence type="ECO:0000256" key="3">
    <source>
        <dbReference type="ARBA" id="ARBA00022475"/>
    </source>
</evidence>
<name>A0A3D9UPD6_9MICO</name>
<keyword evidence="6 7" id="KW-0472">Membrane</keyword>
<protein>
    <submittedName>
        <fullName evidence="9">Putative MFS family arabinose efflux permease</fullName>
    </submittedName>
</protein>
<feature type="transmembrane region" description="Helical" evidence="7">
    <location>
        <begin position="164"/>
        <end position="185"/>
    </location>
</feature>
<sequence length="382" mass="37975">MTLTPDRRIGLLLLGVAGGTNIPTPLLLIYRDRLDMSSTALTALFGVYALGLAPALALAGPSADRWGRKTVAIPAAIVSVLASLLYVAAQDSELMLFVVRFVQGAGAGATFSVGSAWLVETATGAGRASGPRVAAVTMTGGFAIGPAVAGLIGEWGPWPLRLPYLLHAGALVLAILVAWPVAESLRPDHGAPTAKPKQNAFKPGRFRTAALVIAPLAVCVYGFPASAVGGIPVLLGFPVAPVALTGLLAGAALGSGALAAPLQARLGTRTAPVAAGCGVVGFGLTAIAAAVPAVLLLAVPGAMLLGAGGGLALAAGLARLPGVASEGRLGTVAAAFYTVAYVGFGLPLVLASLATSMPVAIPLAVLAALCALLTVQQYRARL</sequence>
<keyword evidence="10" id="KW-1185">Reference proteome</keyword>
<comment type="subcellular location">
    <subcellularLocation>
        <location evidence="1">Cell membrane</location>
        <topology evidence="1">Multi-pass membrane protein</topology>
    </subcellularLocation>
</comment>
<evidence type="ECO:0000256" key="5">
    <source>
        <dbReference type="ARBA" id="ARBA00022989"/>
    </source>
</evidence>
<feature type="transmembrane region" description="Helical" evidence="7">
    <location>
        <begin position="297"/>
        <end position="317"/>
    </location>
</feature>